<proteinExistence type="predicted"/>
<dbReference type="EMBL" id="BGPR01027198">
    <property type="protein sequence ID" value="GBN97490.1"/>
    <property type="molecule type" value="Genomic_DNA"/>
</dbReference>
<feature type="region of interest" description="Disordered" evidence="1">
    <location>
        <begin position="43"/>
        <end position="68"/>
    </location>
</feature>
<gene>
    <name evidence="2" type="ORF">AVEN_62525_1</name>
</gene>
<accession>A0A4Y2TBZ0</accession>
<name>A0A4Y2TBZ0_ARAVE</name>
<evidence type="ECO:0000313" key="3">
    <source>
        <dbReference type="Proteomes" id="UP000499080"/>
    </source>
</evidence>
<evidence type="ECO:0000313" key="2">
    <source>
        <dbReference type="EMBL" id="GBN97490.1"/>
    </source>
</evidence>
<reference evidence="2 3" key="1">
    <citation type="journal article" date="2019" name="Sci. Rep.">
        <title>Orb-weaving spider Araneus ventricosus genome elucidates the spidroin gene catalogue.</title>
        <authorList>
            <person name="Kono N."/>
            <person name="Nakamura H."/>
            <person name="Ohtoshi R."/>
            <person name="Moran D.A.P."/>
            <person name="Shinohara A."/>
            <person name="Yoshida Y."/>
            <person name="Fujiwara M."/>
            <person name="Mori M."/>
            <person name="Tomita M."/>
            <person name="Arakawa K."/>
        </authorList>
    </citation>
    <scope>NUCLEOTIDE SEQUENCE [LARGE SCALE GENOMIC DNA]</scope>
</reference>
<feature type="non-terminal residue" evidence="2">
    <location>
        <position position="68"/>
    </location>
</feature>
<sequence>MSDSHILSVASLNFFPSVSIVALDKKFPTWKAYPWAEPEAMRFRGSSDSNSLPPNLPLQKGLYSKNDS</sequence>
<keyword evidence="3" id="KW-1185">Reference proteome</keyword>
<dbReference type="Proteomes" id="UP000499080">
    <property type="component" value="Unassembled WGS sequence"/>
</dbReference>
<comment type="caution">
    <text evidence="2">The sequence shown here is derived from an EMBL/GenBank/DDBJ whole genome shotgun (WGS) entry which is preliminary data.</text>
</comment>
<dbReference type="AlphaFoldDB" id="A0A4Y2TBZ0"/>
<protein>
    <submittedName>
        <fullName evidence="2">Uncharacterized protein</fullName>
    </submittedName>
</protein>
<organism evidence="2 3">
    <name type="scientific">Araneus ventricosus</name>
    <name type="common">Orbweaver spider</name>
    <name type="synonym">Epeira ventricosa</name>
    <dbReference type="NCBI Taxonomy" id="182803"/>
    <lineage>
        <taxon>Eukaryota</taxon>
        <taxon>Metazoa</taxon>
        <taxon>Ecdysozoa</taxon>
        <taxon>Arthropoda</taxon>
        <taxon>Chelicerata</taxon>
        <taxon>Arachnida</taxon>
        <taxon>Araneae</taxon>
        <taxon>Araneomorphae</taxon>
        <taxon>Entelegynae</taxon>
        <taxon>Araneoidea</taxon>
        <taxon>Araneidae</taxon>
        <taxon>Araneus</taxon>
    </lineage>
</organism>
<evidence type="ECO:0000256" key="1">
    <source>
        <dbReference type="SAM" id="MobiDB-lite"/>
    </source>
</evidence>